<dbReference type="EMBL" id="GL732611">
    <property type="protein sequence ID" value="EFX71280.1"/>
    <property type="molecule type" value="Genomic_DNA"/>
</dbReference>
<name>E9HAC2_DAPPU</name>
<proteinExistence type="predicted"/>
<dbReference type="KEGG" id="dpx:DAPPUDRAFT_308942"/>
<dbReference type="Proteomes" id="UP000000305">
    <property type="component" value="Unassembled WGS sequence"/>
</dbReference>
<accession>E9HAC2</accession>
<dbReference type="AlphaFoldDB" id="E9HAC2"/>
<dbReference type="InParanoid" id="E9HAC2"/>
<sequence>MVQLPRELVLFFFDEKKTGTLSSSFVNSYVLVDFSTATKLRNSGIFVVPAAAAAAAAVFTIPRTCLSNTTTTTTTAGLRSQLSWHWLPGGNQSAEDSGATSGVAAATANSDAIPVFDDDGDQDDAMTQSCALDRWAESLPHIDSDVSDDDDDGYCCEYESQEYATGLVLPEFTPASGNQTRPGAQPTNIVQPEQTQPTTIKEEEEMPKNLAADAAPMAMNTTAGRLTAELLSVESLNPLVMDCGVYLPGCRHRGRAMVVAELSLLRSHLPPVSHLAQLVTYYQTVPRKSAAKNGLVLLIVGRPDQYSNAFALIEQLLCHFHDRQQKCIDDVIIWSEGGSAPETPLRLSGRSIVEPFLSSCRQQSKILYQVISSVRSKMASGSPPLSDPLQIQSALEDLDQLYNSSSCHPELIGLLAEGPRILQEVSNAKTRLGGDNVDARETMERCSALYAEVQRSVGRLARVCERRKAQLEKHLPPPAASNNKEDDDDVDDARIDNGNSVSACRQSSHPPCLVTLINLEPVVIWFYTGLVETHTSRIIIRLRMTRVVPSQKFNMCVWLSIRNTVMVNATLYTRQRINVPFEPIRPEAQLRLMKRR</sequence>
<dbReference type="HOGENOM" id="CLU_458031_0_0_1"/>
<dbReference type="PANTHER" id="PTHR45845">
    <property type="entry name" value="RHO GUANINE NUCLEOTIDE EXCHANGE FACTOR-RELATED"/>
    <property type="match status" value="1"/>
</dbReference>
<dbReference type="PANTHER" id="PTHR45845:SF3">
    <property type="entry name" value="PURATROPHIN-1-LIKE, ISOFORM A"/>
    <property type="match status" value="1"/>
</dbReference>
<dbReference type="InterPro" id="IPR052231">
    <property type="entry name" value="Rho_GEF_signaling-related"/>
</dbReference>
<dbReference type="OrthoDB" id="6152532at2759"/>
<protein>
    <submittedName>
        <fullName evidence="2">Uncharacterized protein</fullName>
    </submittedName>
</protein>
<feature type="compositionally biased region" description="Polar residues" evidence="1">
    <location>
        <begin position="178"/>
        <end position="199"/>
    </location>
</feature>
<feature type="region of interest" description="Disordered" evidence="1">
    <location>
        <begin position="178"/>
        <end position="200"/>
    </location>
</feature>
<evidence type="ECO:0000313" key="2">
    <source>
        <dbReference type="EMBL" id="EFX71280.1"/>
    </source>
</evidence>
<evidence type="ECO:0000313" key="3">
    <source>
        <dbReference type="Proteomes" id="UP000000305"/>
    </source>
</evidence>
<keyword evidence="3" id="KW-1185">Reference proteome</keyword>
<reference evidence="2 3" key="1">
    <citation type="journal article" date="2011" name="Science">
        <title>The ecoresponsive genome of Daphnia pulex.</title>
        <authorList>
            <person name="Colbourne J.K."/>
            <person name="Pfrender M.E."/>
            <person name="Gilbert D."/>
            <person name="Thomas W.K."/>
            <person name="Tucker A."/>
            <person name="Oakley T.H."/>
            <person name="Tokishita S."/>
            <person name="Aerts A."/>
            <person name="Arnold G.J."/>
            <person name="Basu M.K."/>
            <person name="Bauer D.J."/>
            <person name="Caceres C.E."/>
            <person name="Carmel L."/>
            <person name="Casola C."/>
            <person name="Choi J.H."/>
            <person name="Detter J.C."/>
            <person name="Dong Q."/>
            <person name="Dusheyko S."/>
            <person name="Eads B.D."/>
            <person name="Frohlich T."/>
            <person name="Geiler-Samerotte K.A."/>
            <person name="Gerlach D."/>
            <person name="Hatcher P."/>
            <person name="Jogdeo S."/>
            <person name="Krijgsveld J."/>
            <person name="Kriventseva E.V."/>
            <person name="Kultz D."/>
            <person name="Laforsch C."/>
            <person name="Lindquist E."/>
            <person name="Lopez J."/>
            <person name="Manak J.R."/>
            <person name="Muller J."/>
            <person name="Pangilinan J."/>
            <person name="Patwardhan R.P."/>
            <person name="Pitluck S."/>
            <person name="Pritham E.J."/>
            <person name="Rechtsteiner A."/>
            <person name="Rho M."/>
            <person name="Rogozin I.B."/>
            <person name="Sakarya O."/>
            <person name="Salamov A."/>
            <person name="Schaack S."/>
            <person name="Shapiro H."/>
            <person name="Shiga Y."/>
            <person name="Skalitzky C."/>
            <person name="Smith Z."/>
            <person name="Souvorov A."/>
            <person name="Sung W."/>
            <person name="Tang Z."/>
            <person name="Tsuchiya D."/>
            <person name="Tu H."/>
            <person name="Vos H."/>
            <person name="Wang M."/>
            <person name="Wolf Y.I."/>
            <person name="Yamagata H."/>
            <person name="Yamada T."/>
            <person name="Ye Y."/>
            <person name="Shaw J.R."/>
            <person name="Andrews J."/>
            <person name="Crease T.J."/>
            <person name="Tang H."/>
            <person name="Lucas S.M."/>
            <person name="Robertson H.M."/>
            <person name="Bork P."/>
            <person name="Koonin E.V."/>
            <person name="Zdobnov E.M."/>
            <person name="Grigoriev I.V."/>
            <person name="Lynch M."/>
            <person name="Boore J.L."/>
        </authorList>
    </citation>
    <scope>NUCLEOTIDE SEQUENCE [LARGE SCALE GENOMIC DNA]</scope>
</reference>
<evidence type="ECO:0000256" key="1">
    <source>
        <dbReference type="SAM" id="MobiDB-lite"/>
    </source>
</evidence>
<organism evidence="2 3">
    <name type="scientific">Daphnia pulex</name>
    <name type="common">Water flea</name>
    <dbReference type="NCBI Taxonomy" id="6669"/>
    <lineage>
        <taxon>Eukaryota</taxon>
        <taxon>Metazoa</taxon>
        <taxon>Ecdysozoa</taxon>
        <taxon>Arthropoda</taxon>
        <taxon>Crustacea</taxon>
        <taxon>Branchiopoda</taxon>
        <taxon>Diplostraca</taxon>
        <taxon>Cladocera</taxon>
        <taxon>Anomopoda</taxon>
        <taxon>Daphniidae</taxon>
        <taxon>Daphnia</taxon>
    </lineage>
</organism>
<gene>
    <name evidence="2" type="ORF">DAPPUDRAFT_308942</name>
</gene>
<feature type="region of interest" description="Disordered" evidence="1">
    <location>
        <begin position="471"/>
        <end position="497"/>
    </location>
</feature>